<keyword evidence="9 10" id="KW-0520">NAD</keyword>
<feature type="binding site" evidence="10">
    <location>
        <begin position="37"/>
        <end position="42"/>
    </location>
    <ligand>
        <name>FAD</name>
        <dbReference type="ChEBI" id="CHEBI:57692"/>
    </ligand>
</feature>
<dbReference type="GO" id="GO:0050660">
    <property type="term" value="F:flavin adenine dinucleotide binding"/>
    <property type="evidence" value="ECO:0007669"/>
    <property type="project" value="UniProtKB-UniRule"/>
</dbReference>
<evidence type="ECO:0000313" key="13">
    <source>
        <dbReference type="EMBL" id="TYZ28686.1"/>
    </source>
</evidence>
<comment type="caution">
    <text evidence="13">The sequence shown here is derived from an EMBL/GenBank/DDBJ whole genome shotgun (WGS) entry which is preliminary data.</text>
</comment>
<dbReference type="GO" id="GO:0047151">
    <property type="term" value="F:tRNA (uracil(54)-C5)-methyltransferase activity, 5,10-methylenetetrahydrofolate-dependent"/>
    <property type="evidence" value="ECO:0007669"/>
    <property type="project" value="UniProtKB-UniRule"/>
</dbReference>
<dbReference type="InterPro" id="IPR040131">
    <property type="entry name" value="MnmG_N"/>
</dbReference>
<feature type="region of interest" description="Disordered" evidence="11">
    <location>
        <begin position="1"/>
        <end position="22"/>
    </location>
</feature>
<dbReference type="NCBIfam" id="TIGR00137">
    <property type="entry name" value="gid_trmFO"/>
    <property type="match status" value="1"/>
</dbReference>
<keyword evidence="14" id="KW-1185">Reference proteome</keyword>
<evidence type="ECO:0000256" key="4">
    <source>
        <dbReference type="ARBA" id="ARBA00022630"/>
    </source>
</evidence>
<dbReference type="GO" id="GO:0005829">
    <property type="term" value="C:cytosol"/>
    <property type="evidence" value="ECO:0007669"/>
    <property type="project" value="TreeGrafter"/>
</dbReference>
<evidence type="ECO:0000256" key="10">
    <source>
        <dbReference type="HAMAP-Rule" id="MF_01037"/>
    </source>
</evidence>
<dbReference type="SUPFAM" id="SSF51905">
    <property type="entry name" value="FAD/NAD(P)-binding domain"/>
    <property type="match status" value="1"/>
</dbReference>
<comment type="subcellular location">
    <subcellularLocation>
        <location evidence="10">Cytoplasm</location>
    </subcellularLocation>
</comment>
<accession>A0A5D6WKQ5</accession>
<keyword evidence="4 10" id="KW-0285">Flavoprotein</keyword>
<dbReference type="AlphaFoldDB" id="A0A5D6WKQ5"/>
<keyword evidence="7 10" id="KW-0274">FAD</keyword>
<dbReference type="InterPro" id="IPR020595">
    <property type="entry name" value="MnmG-rel_CS"/>
</dbReference>
<dbReference type="Pfam" id="PF01134">
    <property type="entry name" value="GIDA"/>
    <property type="match status" value="1"/>
</dbReference>
<evidence type="ECO:0000256" key="1">
    <source>
        <dbReference type="ARBA" id="ARBA00001974"/>
    </source>
</evidence>
<keyword evidence="3 10" id="KW-0489">Methyltransferase</keyword>
<organism evidence="13 14">
    <name type="scientific">Selenomonas caprae</name>
    <dbReference type="NCBI Taxonomy" id="2606905"/>
    <lineage>
        <taxon>Bacteria</taxon>
        <taxon>Bacillati</taxon>
        <taxon>Bacillota</taxon>
        <taxon>Negativicutes</taxon>
        <taxon>Selenomonadales</taxon>
        <taxon>Selenomonadaceae</taxon>
        <taxon>Selenomonas</taxon>
    </lineage>
</organism>
<feature type="domain" description="MnmG N-terminal" evidence="12">
    <location>
        <begin position="32"/>
        <end position="397"/>
    </location>
</feature>
<evidence type="ECO:0000256" key="11">
    <source>
        <dbReference type="SAM" id="MobiDB-lite"/>
    </source>
</evidence>
<keyword evidence="6 10" id="KW-0819">tRNA processing</keyword>
<evidence type="ECO:0000256" key="7">
    <source>
        <dbReference type="ARBA" id="ARBA00022827"/>
    </source>
</evidence>
<dbReference type="InterPro" id="IPR004417">
    <property type="entry name" value="TrmFO"/>
</dbReference>
<comment type="cofactor">
    <cofactor evidence="1 10">
        <name>FAD</name>
        <dbReference type="ChEBI" id="CHEBI:57692"/>
    </cofactor>
</comment>
<evidence type="ECO:0000259" key="12">
    <source>
        <dbReference type="Pfam" id="PF01134"/>
    </source>
</evidence>
<dbReference type="InterPro" id="IPR036188">
    <property type="entry name" value="FAD/NAD-bd_sf"/>
</dbReference>
<comment type="function">
    <text evidence="10">Catalyzes the folate-dependent formation of 5-methyl-uridine at position 54 (M-5-U54) in all tRNAs.</text>
</comment>
<dbReference type="PROSITE" id="PS01281">
    <property type="entry name" value="GIDA_2"/>
    <property type="match status" value="1"/>
</dbReference>
<proteinExistence type="inferred from homology"/>
<dbReference type="EMBL" id="VTOZ01000013">
    <property type="protein sequence ID" value="TYZ28686.1"/>
    <property type="molecule type" value="Genomic_DNA"/>
</dbReference>
<gene>
    <name evidence="10" type="primary">trmFO</name>
    <name evidence="13" type="ORF">FZ041_07555</name>
</gene>
<comment type="similarity">
    <text evidence="10">Belongs to the MnmG family. TrmFO subfamily.</text>
</comment>
<comment type="catalytic activity">
    <reaction evidence="10">
        <text>uridine(54) in tRNA + (6R)-5,10-methylene-5,6,7,8-tetrahydrofolate + NADPH + H(+) = 5-methyluridine(54) in tRNA + (6S)-5,6,7,8-tetrahydrofolate + NADP(+)</text>
        <dbReference type="Rhea" id="RHEA:62372"/>
        <dbReference type="Rhea" id="RHEA-COMP:10167"/>
        <dbReference type="Rhea" id="RHEA-COMP:10193"/>
        <dbReference type="ChEBI" id="CHEBI:15378"/>
        <dbReference type="ChEBI" id="CHEBI:15636"/>
        <dbReference type="ChEBI" id="CHEBI:57453"/>
        <dbReference type="ChEBI" id="CHEBI:57783"/>
        <dbReference type="ChEBI" id="CHEBI:58349"/>
        <dbReference type="ChEBI" id="CHEBI:65315"/>
        <dbReference type="ChEBI" id="CHEBI:74447"/>
        <dbReference type="EC" id="2.1.1.74"/>
    </reaction>
</comment>
<keyword evidence="8 10" id="KW-0521">NADP</keyword>
<comment type="catalytic activity">
    <reaction evidence="10">
        <text>uridine(54) in tRNA + (6R)-5,10-methylene-5,6,7,8-tetrahydrofolate + NADH + H(+) = 5-methyluridine(54) in tRNA + (6S)-5,6,7,8-tetrahydrofolate + NAD(+)</text>
        <dbReference type="Rhea" id="RHEA:16873"/>
        <dbReference type="Rhea" id="RHEA-COMP:10167"/>
        <dbReference type="Rhea" id="RHEA-COMP:10193"/>
        <dbReference type="ChEBI" id="CHEBI:15378"/>
        <dbReference type="ChEBI" id="CHEBI:15636"/>
        <dbReference type="ChEBI" id="CHEBI:57453"/>
        <dbReference type="ChEBI" id="CHEBI:57540"/>
        <dbReference type="ChEBI" id="CHEBI:57945"/>
        <dbReference type="ChEBI" id="CHEBI:65315"/>
        <dbReference type="ChEBI" id="CHEBI:74447"/>
        <dbReference type="EC" id="2.1.1.74"/>
    </reaction>
</comment>
<evidence type="ECO:0000256" key="5">
    <source>
        <dbReference type="ARBA" id="ARBA00022679"/>
    </source>
</evidence>
<keyword evidence="2 10" id="KW-0963">Cytoplasm</keyword>
<evidence type="ECO:0000256" key="8">
    <source>
        <dbReference type="ARBA" id="ARBA00022857"/>
    </source>
</evidence>
<evidence type="ECO:0000256" key="6">
    <source>
        <dbReference type="ARBA" id="ARBA00022694"/>
    </source>
</evidence>
<dbReference type="EC" id="2.1.1.74" evidence="10"/>
<dbReference type="PANTHER" id="PTHR11806:SF2">
    <property type="entry name" value="METHYLENETETRAHYDROFOLATE--TRNA-(URACIL-5-)-METHYLTRANSFERASE TRMFO"/>
    <property type="match status" value="1"/>
</dbReference>
<evidence type="ECO:0000256" key="3">
    <source>
        <dbReference type="ARBA" id="ARBA00022603"/>
    </source>
</evidence>
<keyword evidence="5 10" id="KW-0808">Transferase</keyword>
<evidence type="ECO:0000313" key="14">
    <source>
        <dbReference type="Proteomes" id="UP000322783"/>
    </source>
</evidence>
<dbReference type="PANTHER" id="PTHR11806">
    <property type="entry name" value="GLUCOSE INHIBITED DIVISION PROTEIN A"/>
    <property type="match status" value="1"/>
</dbReference>
<dbReference type="Proteomes" id="UP000322783">
    <property type="component" value="Unassembled WGS sequence"/>
</dbReference>
<reference evidence="13 14" key="1">
    <citation type="submission" date="2019-08" db="EMBL/GenBank/DDBJ databases">
        <title>Selenomonas sp. mPRGC5 and Selenomonas sp. mPRGC8 isolated from ruminal fluid of dairy goat (Capra hircus).</title>
        <authorList>
            <person name="Poothong S."/>
            <person name="Nuengjamnong C."/>
            <person name="Tanasupawat S."/>
        </authorList>
    </citation>
    <scope>NUCLEOTIDE SEQUENCE [LARGE SCALE GENOMIC DNA]</scope>
    <source>
        <strain evidence="14">mPRGC8</strain>
    </source>
</reference>
<dbReference type="NCBIfam" id="NF003739">
    <property type="entry name" value="PRK05335.1"/>
    <property type="match status" value="1"/>
</dbReference>
<dbReference type="GO" id="GO:0002098">
    <property type="term" value="P:tRNA wobble uridine modification"/>
    <property type="evidence" value="ECO:0007669"/>
    <property type="project" value="TreeGrafter"/>
</dbReference>
<evidence type="ECO:0000256" key="9">
    <source>
        <dbReference type="ARBA" id="ARBA00023027"/>
    </source>
</evidence>
<dbReference type="GO" id="GO:0030488">
    <property type="term" value="P:tRNA methylation"/>
    <property type="evidence" value="ECO:0007669"/>
    <property type="project" value="TreeGrafter"/>
</dbReference>
<dbReference type="HAMAP" id="MF_01037">
    <property type="entry name" value="TrmFO"/>
    <property type="match status" value="1"/>
</dbReference>
<name>A0A5D6WKQ5_9FIRM</name>
<evidence type="ECO:0000256" key="2">
    <source>
        <dbReference type="ARBA" id="ARBA00022490"/>
    </source>
</evidence>
<protein>
    <recommendedName>
        <fullName evidence="10">Methylenetetrahydrofolate--tRNA-(uracil-5-)-methyltransferase TrmFO</fullName>
        <ecNumber evidence="10">2.1.1.74</ecNumber>
    </recommendedName>
    <alternativeName>
        <fullName evidence="10">Folate-dependent tRNA (uracil-5-)-methyltransferase</fullName>
    </alternativeName>
    <alternativeName>
        <fullName evidence="10">Folate-dependent tRNA(M-5-U54)-methyltransferase</fullName>
    </alternativeName>
</protein>
<dbReference type="Gene3D" id="3.50.50.60">
    <property type="entry name" value="FAD/NAD(P)-binding domain"/>
    <property type="match status" value="2"/>
</dbReference>
<sequence length="473" mass="51262">MRKNAPACRSQESPGGRKGCAGGGRGKINVKKVIIVGAGLAGSEAAWQAAKLGAEVTLYEMRPEKSTPAHKTAGFAELVCSNSLRGAGLENAVGVLKEEMRRLGSIIMEAADATKVPAGGALAVDRHGFSDYVTKKVTEHPQITVVHKELDAIPLADDAITVVASGPLTAGKLAEDIAARTGNDSLYFYDAAAPIVSIDSVDMSKAYRASRYGKGEAAYINCPMTKEEYEAFWTELVNAEKAPTKDFEKEKFFEGCMPVEVMASRGKDTLLYGPLKPVGLEHPETGVRPYAVVQLRQDNASATLYNIVGFQTHLKWPEQRRVFGMIPGLEHAEFLRYGVMHRNTFLNSPQHMQATLQLRGEDTLLFAGQMTGVEGYIESASSGLIAGVNAARLAMGKAPLVFPAESCHGALCHYITTSEAKHFQPMNVNFGILPEIDMRNENGKYIKDKKLKKQRLAERALAAIESFKAKIGE</sequence>
<dbReference type="InterPro" id="IPR002218">
    <property type="entry name" value="MnmG-rel"/>
</dbReference>